<keyword evidence="1" id="KW-1133">Transmembrane helix</keyword>
<name>A0A4V3D0F0_LABRH</name>
<dbReference type="SUPFAM" id="SSF103473">
    <property type="entry name" value="MFS general substrate transporter"/>
    <property type="match status" value="1"/>
</dbReference>
<keyword evidence="3" id="KW-1185">Reference proteome</keyword>
<evidence type="ECO:0000313" key="2">
    <source>
        <dbReference type="EMBL" id="TDQ05565.1"/>
    </source>
</evidence>
<feature type="transmembrane region" description="Helical" evidence="1">
    <location>
        <begin position="107"/>
        <end position="126"/>
    </location>
</feature>
<gene>
    <name evidence="2" type="ORF">EV186_1011539</name>
</gene>
<accession>A0A4V3D0F0</accession>
<dbReference type="InterPro" id="IPR036259">
    <property type="entry name" value="MFS_trans_sf"/>
</dbReference>
<feature type="transmembrane region" description="Helical" evidence="1">
    <location>
        <begin position="78"/>
        <end position="95"/>
    </location>
</feature>
<feature type="transmembrane region" description="Helical" evidence="1">
    <location>
        <begin position="26"/>
        <end position="48"/>
    </location>
</feature>
<sequence length="166" mass="18954">MPWQPAPQVALPPDPASEPMPKALRVVLVLLFVNLALSILTAVLSYVLRDQLLDYQLAHMNLTEYQRETTRDIVRQTMIIRVVSIAVVAVLYLWLANRLIRGKRWAYLRSLWLGGAGLVGLGILAVTTRYPLWMHVEQGVQAVILVCLLIALTRPEVRDRFRKVRY</sequence>
<protein>
    <submittedName>
        <fullName evidence="2">Uncharacterized protein</fullName>
    </submittedName>
</protein>
<comment type="caution">
    <text evidence="2">The sequence shown here is derived from an EMBL/GenBank/DDBJ whole genome shotgun (WGS) entry which is preliminary data.</text>
</comment>
<organism evidence="2 3">
    <name type="scientific">Labedaea rhizosphaerae</name>
    <dbReference type="NCBI Taxonomy" id="598644"/>
    <lineage>
        <taxon>Bacteria</taxon>
        <taxon>Bacillati</taxon>
        <taxon>Actinomycetota</taxon>
        <taxon>Actinomycetes</taxon>
        <taxon>Pseudonocardiales</taxon>
        <taxon>Pseudonocardiaceae</taxon>
        <taxon>Labedaea</taxon>
    </lineage>
</organism>
<proteinExistence type="predicted"/>
<dbReference type="EMBL" id="SNXZ01000001">
    <property type="protein sequence ID" value="TDQ05565.1"/>
    <property type="molecule type" value="Genomic_DNA"/>
</dbReference>
<keyword evidence="1" id="KW-0812">Transmembrane</keyword>
<keyword evidence="1" id="KW-0472">Membrane</keyword>
<dbReference type="Proteomes" id="UP000295444">
    <property type="component" value="Unassembled WGS sequence"/>
</dbReference>
<reference evidence="2 3" key="1">
    <citation type="submission" date="2019-03" db="EMBL/GenBank/DDBJ databases">
        <title>Genomic Encyclopedia of Type Strains, Phase IV (KMG-IV): sequencing the most valuable type-strain genomes for metagenomic binning, comparative biology and taxonomic classification.</title>
        <authorList>
            <person name="Goeker M."/>
        </authorList>
    </citation>
    <scope>NUCLEOTIDE SEQUENCE [LARGE SCALE GENOMIC DNA]</scope>
    <source>
        <strain evidence="2 3">DSM 45361</strain>
    </source>
</reference>
<evidence type="ECO:0000313" key="3">
    <source>
        <dbReference type="Proteomes" id="UP000295444"/>
    </source>
</evidence>
<dbReference type="AlphaFoldDB" id="A0A4V3D0F0"/>
<evidence type="ECO:0000256" key="1">
    <source>
        <dbReference type="SAM" id="Phobius"/>
    </source>
</evidence>